<gene>
    <name evidence="1" type="ordered locus">Metin_0750</name>
</gene>
<evidence type="ECO:0000313" key="1">
    <source>
        <dbReference type="EMBL" id="ADG13417.1"/>
    </source>
</evidence>
<accession>D5VS64</accession>
<dbReference type="EMBL" id="CP002009">
    <property type="protein sequence ID" value="ADG13417.1"/>
    <property type="molecule type" value="Genomic_DNA"/>
</dbReference>
<dbReference type="OrthoDB" id="114017at2157"/>
<dbReference type="HOGENOM" id="CLU_541447_0_0_2"/>
<keyword evidence="2" id="KW-1185">Reference proteome</keyword>
<name>D5VS64_METIM</name>
<organism evidence="1 2">
    <name type="scientific">Methanocaldococcus infernus (strain DSM 11812 / JCM 15783 / ME)</name>
    <dbReference type="NCBI Taxonomy" id="573063"/>
    <lineage>
        <taxon>Archaea</taxon>
        <taxon>Methanobacteriati</taxon>
        <taxon>Methanobacteriota</taxon>
        <taxon>Methanomada group</taxon>
        <taxon>Methanococci</taxon>
        <taxon>Methanococcales</taxon>
        <taxon>Methanocaldococcaceae</taxon>
        <taxon>Methanocaldococcus</taxon>
    </lineage>
</organism>
<reference evidence="1" key="1">
    <citation type="submission" date="2010-04" db="EMBL/GenBank/DDBJ databases">
        <title>Complete sequence of Methanocaldococcus infernus ME.</title>
        <authorList>
            <consortium name="US DOE Joint Genome Institute"/>
            <person name="Lucas S."/>
            <person name="Copeland A."/>
            <person name="Lapidus A."/>
            <person name="Cheng J.-F."/>
            <person name="Bruce D."/>
            <person name="Goodwin L."/>
            <person name="Pitluck S."/>
            <person name="Munk A.C."/>
            <person name="Detter J.C."/>
            <person name="Han C."/>
            <person name="Tapia R."/>
            <person name="Land M."/>
            <person name="Hauser L."/>
            <person name="Kyrpides N."/>
            <person name="Mikhailova N."/>
            <person name="Sieprawska-Lupa M."/>
            <person name="Whitman W.B."/>
            <person name="Woyke T."/>
        </authorList>
    </citation>
    <scope>NUCLEOTIDE SEQUENCE [LARGE SCALE GENOMIC DNA]</scope>
    <source>
        <strain evidence="1">ME</strain>
    </source>
</reference>
<dbReference type="AlphaFoldDB" id="D5VS64"/>
<evidence type="ECO:0000313" key="2">
    <source>
        <dbReference type="Proteomes" id="UP000002061"/>
    </source>
</evidence>
<dbReference type="KEGG" id="mif:Metin_0750"/>
<dbReference type="RefSeq" id="WP_013100163.1">
    <property type="nucleotide sequence ID" value="NC_014122.1"/>
</dbReference>
<proteinExistence type="predicted"/>
<sequence>MGFLDSILNIFKKKRNIAYAKSQSVDLIELKKNPYYIVASVELGNTTTKSIVTATNMDTGKTYIISKAVRMTREVRKPKKGEKVFGKTLWGVELSREAVAEMVRDVLLESLKKANLTIDDLHFVVRSTGVTAGFASPEEVSEVIIALAQGCMLAGVPPAKMTPAMSKEQLPKPFDKYSFLDKIIFDGAVTGVLPPTGKEVVANEMEGELVTAGIKVGSKWTHVDFRNPCMSIDFGTTLAGRITDEKLPYSNVIGNLCGLAGAIADSIVRGSGKVDPKTGAVLDIKEDGKVNEEKAKEYSEEIHKYIIIKEVPKNVNRFGTVPVDPKSAEKAGTTLLGCDVGENGSDLEKLKEIGKEIYENYGMGTLLRTLDYTMAKVVKRLVELAHNKNLIDEKTAIGVTGRAGITGKKPEIILEYLDELKIWDKVEDNVVFVEDGLALGASVMARCMNCLGTPKVPIGGVRGGPCILGLRMKWQRERGMIR</sequence>
<dbReference type="STRING" id="573063.Metin_0750"/>
<dbReference type="Pfam" id="PF09887">
    <property type="entry name" value="DUF2114"/>
    <property type="match status" value="1"/>
</dbReference>
<dbReference type="eggNOG" id="arCOG04866">
    <property type="taxonomic scope" value="Archaea"/>
</dbReference>
<protein>
    <submittedName>
        <fullName evidence="1">Methanogenesis marker protein 14</fullName>
    </submittedName>
</protein>
<dbReference type="Proteomes" id="UP000002061">
    <property type="component" value="Chromosome"/>
</dbReference>
<dbReference type="PIRSF" id="PIRSF016937">
    <property type="entry name" value="UCP016937"/>
    <property type="match status" value="1"/>
</dbReference>
<dbReference type="NCBIfam" id="TIGR03285">
    <property type="entry name" value="methan_mark_14"/>
    <property type="match status" value="1"/>
</dbReference>
<dbReference type="InterPro" id="IPR008303">
    <property type="entry name" value="Methan_mark_14"/>
</dbReference>
<dbReference type="GeneID" id="9131762"/>